<protein>
    <recommendedName>
        <fullName evidence="2">DUF7733 domain-containing protein</fullName>
    </recommendedName>
</protein>
<accession>A0AAD8K3U7</accession>
<dbReference type="PANTHER" id="PTHR33829">
    <property type="entry name" value="OSJNBA0044M19.10 PROTEIN"/>
    <property type="match status" value="1"/>
</dbReference>
<feature type="transmembrane region" description="Helical" evidence="1">
    <location>
        <begin position="44"/>
        <end position="75"/>
    </location>
</feature>
<evidence type="ECO:0000259" key="2">
    <source>
        <dbReference type="Pfam" id="PF24867"/>
    </source>
</evidence>
<feature type="transmembrane region" description="Helical" evidence="1">
    <location>
        <begin position="197"/>
        <end position="225"/>
    </location>
</feature>
<keyword evidence="4" id="KW-1185">Reference proteome</keyword>
<dbReference type="AlphaFoldDB" id="A0AAD8K3U7"/>
<reference evidence="3" key="1">
    <citation type="journal article" date="2023" name="bioRxiv">
        <title>Improved chromosome-level genome assembly for marigold (Tagetes erecta).</title>
        <authorList>
            <person name="Jiang F."/>
            <person name="Yuan L."/>
            <person name="Wang S."/>
            <person name="Wang H."/>
            <person name="Xu D."/>
            <person name="Wang A."/>
            <person name="Fan W."/>
        </authorList>
    </citation>
    <scope>NUCLEOTIDE SEQUENCE</scope>
    <source>
        <strain evidence="3">WSJ</strain>
        <tissue evidence="3">Leaf</tissue>
    </source>
</reference>
<comment type="caution">
    <text evidence="3">The sequence shown here is derived from an EMBL/GenBank/DDBJ whole genome shotgun (WGS) entry which is preliminary data.</text>
</comment>
<keyword evidence="1" id="KW-0812">Transmembrane</keyword>
<dbReference type="Proteomes" id="UP001229421">
    <property type="component" value="Unassembled WGS sequence"/>
</dbReference>
<sequence>MSGVQLAVAQSLEPPKPAAVDQKSTAAGTTGGMMGSLRWIELQLVAFVMVFSATGLVPLFDLIFPAITTAYLLLLSRLAFPGTNKTKEIVHSTRMLRVYAITGTVIGLFLPLAYVLGGFARGDNEAVRSATPQLFLLSFQILTENVISGLSLFSAPVRALVPMLYTVRRLFVILDWIQDVWLNKSIDQNAHIQDIAWYWFGISLAVTNLAYFSTNMCAFLIPYFLPKAFEQYFKERYETQAKLADDKSKHETKENKFD</sequence>
<dbReference type="EMBL" id="JAUHHV010000008">
    <property type="protein sequence ID" value="KAK1415869.1"/>
    <property type="molecule type" value="Genomic_DNA"/>
</dbReference>
<proteinExistence type="predicted"/>
<evidence type="ECO:0000256" key="1">
    <source>
        <dbReference type="SAM" id="Phobius"/>
    </source>
</evidence>
<feature type="transmembrane region" description="Helical" evidence="1">
    <location>
        <begin position="96"/>
        <end position="114"/>
    </location>
</feature>
<keyword evidence="1" id="KW-1133">Transmembrane helix</keyword>
<dbReference type="InterPro" id="IPR056635">
    <property type="entry name" value="DUF7733"/>
</dbReference>
<dbReference type="Pfam" id="PF24867">
    <property type="entry name" value="DUF7733"/>
    <property type="match status" value="1"/>
</dbReference>
<dbReference type="PANTHER" id="PTHR33829:SF2">
    <property type="entry name" value="OS04G0386700 PROTEIN"/>
    <property type="match status" value="1"/>
</dbReference>
<gene>
    <name evidence="3" type="ORF">QVD17_31657</name>
</gene>
<evidence type="ECO:0000313" key="3">
    <source>
        <dbReference type="EMBL" id="KAK1415869.1"/>
    </source>
</evidence>
<name>A0AAD8K3U7_TARER</name>
<feature type="domain" description="DUF7733" evidence="2">
    <location>
        <begin position="37"/>
        <end position="233"/>
    </location>
</feature>
<evidence type="ECO:0000313" key="4">
    <source>
        <dbReference type="Proteomes" id="UP001229421"/>
    </source>
</evidence>
<keyword evidence="1" id="KW-0472">Membrane</keyword>
<organism evidence="3 4">
    <name type="scientific">Tagetes erecta</name>
    <name type="common">African marigold</name>
    <dbReference type="NCBI Taxonomy" id="13708"/>
    <lineage>
        <taxon>Eukaryota</taxon>
        <taxon>Viridiplantae</taxon>
        <taxon>Streptophyta</taxon>
        <taxon>Embryophyta</taxon>
        <taxon>Tracheophyta</taxon>
        <taxon>Spermatophyta</taxon>
        <taxon>Magnoliopsida</taxon>
        <taxon>eudicotyledons</taxon>
        <taxon>Gunneridae</taxon>
        <taxon>Pentapetalae</taxon>
        <taxon>asterids</taxon>
        <taxon>campanulids</taxon>
        <taxon>Asterales</taxon>
        <taxon>Asteraceae</taxon>
        <taxon>Asteroideae</taxon>
        <taxon>Heliantheae alliance</taxon>
        <taxon>Tageteae</taxon>
        <taxon>Tagetes</taxon>
    </lineage>
</organism>